<feature type="compositionally biased region" description="Low complexity" evidence="7">
    <location>
        <begin position="498"/>
        <end position="510"/>
    </location>
</feature>
<evidence type="ECO:0000313" key="10">
    <source>
        <dbReference type="Proteomes" id="UP000046392"/>
    </source>
</evidence>
<reference evidence="11" key="1">
    <citation type="submission" date="2017-02" db="UniProtKB">
        <authorList>
            <consortium name="WormBaseParasite"/>
        </authorList>
    </citation>
    <scope>IDENTIFICATION</scope>
</reference>
<feature type="region of interest" description="Disordered" evidence="7">
    <location>
        <begin position="498"/>
        <end position="538"/>
    </location>
</feature>
<dbReference type="WBParaSite" id="SPAL_0001212100.1">
    <property type="protein sequence ID" value="SPAL_0001212100.1"/>
    <property type="gene ID" value="SPAL_0001212100"/>
</dbReference>
<accession>A0A0N5C2B1</accession>
<keyword evidence="8" id="KW-0812">Transmembrane</keyword>
<dbReference type="GO" id="GO:0003964">
    <property type="term" value="F:RNA-directed DNA polymerase activity"/>
    <property type="evidence" value="ECO:0007669"/>
    <property type="project" value="UniProtKB-EC"/>
</dbReference>
<keyword evidence="8" id="KW-0472">Membrane</keyword>
<dbReference type="PANTHER" id="PTHR37984:SF5">
    <property type="entry name" value="PROTEIN NYNRIN-LIKE"/>
    <property type="match status" value="1"/>
</dbReference>
<keyword evidence="10" id="KW-1185">Reference proteome</keyword>
<keyword evidence="4" id="KW-0540">Nuclease</keyword>
<evidence type="ECO:0000256" key="6">
    <source>
        <dbReference type="ARBA" id="ARBA00023268"/>
    </source>
</evidence>
<evidence type="ECO:0000259" key="9">
    <source>
        <dbReference type="PROSITE" id="PS50994"/>
    </source>
</evidence>
<organism evidence="10 11">
    <name type="scientific">Strongyloides papillosus</name>
    <name type="common">Intestinal threadworm</name>
    <dbReference type="NCBI Taxonomy" id="174720"/>
    <lineage>
        <taxon>Eukaryota</taxon>
        <taxon>Metazoa</taxon>
        <taxon>Ecdysozoa</taxon>
        <taxon>Nematoda</taxon>
        <taxon>Chromadorea</taxon>
        <taxon>Rhabditida</taxon>
        <taxon>Tylenchina</taxon>
        <taxon>Panagrolaimomorpha</taxon>
        <taxon>Strongyloidoidea</taxon>
        <taxon>Strongyloididae</taxon>
        <taxon>Strongyloides</taxon>
    </lineage>
</organism>
<dbReference type="Pfam" id="PF17919">
    <property type="entry name" value="RT_RNaseH_2"/>
    <property type="match status" value="1"/>
</dbReference>
<evidence type="ECO:0000256" key="3">
    <source>
        <dbReference type="ARBA" id="ARBA00022695"/>
    </source>
</evidence>
<evidence type="ECO:0000256" key="1">
    <source>
        <dbReference type="ARBA" id="ARBA00012493"/>
    </source>
</evidence>
<sequence length="1439" mass="165081">MGKNKANNSNSKLSTSDKIINKLNSIVEDLPWSLIKTFGSVLIIVLVLSVYTNVFHSSFRVFQSLSTRDSIGLLKFSLIPNDTCFNDYNNLINSQKRNYSTVDYKKDIHVIILDGLKLNENFLPKENKKNSFIFSSFHTIGSDKNKRIKNLLNGKINNGCIKEDDESLLTKIFEKKGYQVKTFIDSTFANNILCSNDGNHIDKIIKKPNENLEETSKSKPSFSLSILSQSLELLKLKKLDEVIENIVAYQKSSLNNSYIILVRNNEAMYHKPYLMLSLPVDKQKEEYNDILSYNQDKPLTSNDLYATLTSSKENNTLANILTTDLRRRSCREMKVPIENCRCQSHFFKVPAEMSKIRRILKKRFINDLGNYFNNQKDNANCKNILDGKQDDIEIYYAFITHKEGIHFKVVLKMNEKRIVEALYDDNFFMISQGIVNIGENTKFYQIARTLASTLHIPVTDDTLQRLAEDNYLLANASDKHRRKTLIAELKRLYPSTATTSISHTTTTPPTAKLRPRSASDSVREVQSNNSQLSTSNIPTPTIYVSETSLNIQNMSDNTINTQPIIHNTTVMNTQSWTTIKEYNPAEDNIKSYLQRLNLFFDMDNITEDRRKSIATLTKMPASLLNELEQLPQTESQELKNNFANLRDYLHKVYGADKAQKNAQLRLRTFRIREQPKFIAEDLRQYEQLLRTTHTGSPDELLNRFKSHLLDKIRNDNLFNKLLNTTYESITELILDLEATMLVYQNRNQQLNKPQKTFQDKNDSTSTRNNTKPICTWCQKPNHNEDVCRYKASGKPKVECRYTPNTTQSIKTEEIETLTIDAKSSNPDFIGKAYKIQVKLNNQPRTTIISQDTADKYHIKYDSNKENVTLKVLNDNVIENVGIAEVSLAIGASKIQGSIVVAKGTMLKDELLLGTNIIDRFNQISFNQNSITIDGTDVYLTETLNTVDHDKKLQDKKGELLNECKHTSSPSKPDTGECQIPISNKKLNDKPLGKPTLKFFGWKISSQKSSQSHLRVPLGKPTLKFFGWKISSQSRIPDPSKVKSILNRKVPDSIKNVKSFLEATRYFHQSIEGYAQLALPITNLTKLKSIFQWTPDCQHSYDATIHKPSTPPVLMLPQFDRALHIYYGSSMEAMNELTAQYDNNKSPHPIRFYFKTWPYFKRQKSINLSELQAACYTLLDKSDILSLSNIIGYTDNESIISIFNNSTGPHAQSILNKPPDIDTNKSIILNNILCKKIERKNIELPKDVPLPIFLKETKHEYLTSIHDFLGHFGIQKTILFSKNSFYHEGMDDDIIKFINSCEISKLQKDLKDQHHAFERTLKIYDTNTVDTTTRFWIPYLTKDQFYDTIIAGLISNVITIFGAMKYFLMDNQSSLKTPQYQQLSNKMSTQCINTKLHHKTGNSLVKRSFYMISNSLLEDMDLLKLQKKVSSDVPITKQSK</sequence>
<dbReference type="GO" id="GO:0004519">
    <property type="term" value="F:endonuclease activity"/>
    <property type="evidence" value="ECO:0007669"/>
    <property type="project" value="UniProtKB-KW"/>
</dbReference>
<dbReference type="InterPro" id="IPR036397">
    <property type="entry name" value="RNaseH_sf"/>
</dbReference>
<keyword evidence="6" id="KW-0511">Multifunctional enzyme</keyword>
<dbReference type="Gene3D" id="3.30.70.270">
    <property type="match status" value="1"/>
</dbReference>
<evidence type="ECO:0000256" key="5">
    <source>
        <dbReference type="ARBA" id="ARBA00022759"/>
    </source>
</evidence>
<keyword evidence="8" id="KW-1133">Transmembrane helix</keyword>
<feature type="domain" description="Integrase catalytic" evidence="9">
    <location>
        <begin position="1297"/>
        <end position="1439"/>
    </location>
</feature>
<dbReference type="InterPro" id="IPR041577">
    <property type="entry name" value="RT_RNaseH_2"/>
</dbReference>
<keyword evidence="2" id="KW-0808">Transferase</keyword>
<evidence type="ECO:0000256" key="7">
    <source>
        <dbReference type="SAM" id="MobiDB-lite"/>
    </source>
</evidence>
<dbReference type="InterPro" id="IPR043502">
    <property type="entry name" value="DNA/RNA_pol_sf"/>
</dbReference>
<dbReference type="GO" id="GO:0015074">
    <property type="term" value="P:DNA integration"/>
    <property type="evidence" value="ECO:0007669"/>
    <property type="project" value="InterPro"/>
</dbReference>
<dbReference type="Gene3D" id="3.30.420.10">
    <property type="entry name" value="Ribonuclease H-like superfamily/Ribonuclease H"/>
    <property type="match status" value="1"/>
</dbReference>
<dbReference type="InterPro" id="IPR050951">
    <property type="entry name" value="Retrovirus_Pol_polyprotein"/>
</dbReference>
<keyword evidence="5" id="KW-0255">Endonuclease</keyword>
<dbReference type="InterPro" id="IPR043128">
    <property type="entry name" value="Rev_trsase/Diguanyl_cyclase"/>
</dbReference>
<dbReference type="InterPro" id="IPR021109">
    <property type="entry name" value="Peptidase_aspartic_dom_sf"/>
</dbReference>
<dbReference type="PANTHER" id="PTHR37984">
    <property type="entry name" value="PROTEIN CBG26694"/>
    <property type="match status" value="1"/>
</dbReference>
<dbReference type="Proteomes" id="UP000046392">
    <property type="component" value="Unplaced"/>
</dbReference>
<dbReference type="EC" id="2.7.7.49" evidence="1"/>
<feature type="transmembrane region" description="Helical" evidence="8">
    <location>
        <begin position="30"/>
        <end position="51"/>
    </location>
</feature>
<evidence type="ECO:0000256" key="2">
    <source>
        <dbReference type="ARBA" id="ARBA00022679"/>
    </source>
</evidence>
<name>A0A0N5C2B1_STREA</name>
<dbReference type="Gene3D" id="1.10.340.70">
    <property type="match status" value="1"/>
</dbReference>
<dbReference type="InterPro" id="IPR001584">
    <property type="entry name" value="Integrase_cat-core"/>
</dbReference>
<dbReference type="STRING" id="174720.A0A0N5C2B1"/>
<keyword evidence="3" id="KW-0548">Nucleotidyltransferase</keyword>
<dbReference type="Gene3D" id="2.40.70.10">
    <property type="entry name" value="Acid Proteases"/>
    <property type="match status" value="1"/>
</dbReference>
<protein>
    <recommendedName>
        <fullName evidence="1">RNA-directed DNA polymerase</fullName>
        <ecNumber evidence="1">2.7.7.49</ecNumber>
    </recommendedName>
</protein>
<feature type="compositionally biased region" description="Polar residues" evidence="7">
    <location>
        <begin position="518"/>
        <end position="538"/>
    </location>
</feature>
<evidence type="ECO:0000256" key="8">
    <source>
        <dbReference type="SAM" id="Phobius"/>
    </source>
</evidence>
<dbReference type="SUPFAM" id="SSF56672">
    <property type="entry name" value="DNA/RNA polymerases"/>
    <property type="match status" value="1"/>
</dbReference>
<dbReference type="Pfam" id="PF17921">
    <property type="entry name" value="Integrase_H2C2"/>
    <property type="match status" value="1"/>
</dbReference>
<dbReference type="PROSITE" id="PS50994">
    <property type="entry name" value="INTEGRASE"/>
    <property type="match status" value="1"/>
</dbReference>
<dbReference type="GO" id="GO:0003676">
    <property type="term" value="F:nucleic acid binding"/>
    <property type="evidence" value="ECO:0007669"/>
    <property type="project" value="InterPro"/>
</dbReference>
<evidence type="ECO:0000256" key="4">
    <source>
        <dbReference type="ARBA" id="ARBA00022722"/>
    </source>
</evidence>
<evidence type="ECO:0000313" key="11">
    <source>
        <dbReference type="WBParaSite" id="SPAL_0001212100.1"/>
    </source>
</evidence>
<proteinExistence type="predicted"/>
<keyword evidence="5" id="KW-0378">Hydrolase</keyword>
<dbReference type="InterPro" id="IPR041588">
    <property type="entry name" value="Integrase_H2C2"/>
</dbReference>